<protein>
    <recommendedName>
        <fullName evidence="1">Sugar 3,4-ketoisomerase QdtA cupin domain-containing protein</fullName>
    </recommendedName>
</protein>
<evidence type="ECO:0000313" key="3">
    <source>
        <dbReference type="Proteomes" id="UP000230779"/>
    </source>
</evidence>
<dbReference type="Proteomes" id="UP000230779">
    <property type="component" value="Unassembled WGS sequence"/>
</dbReference>
<dbReference type="InterPro" id="IPR008894">
    <property type="entry name" value="QdtA_cupin_dom"/>
</dbReference>
<dbReference type="EMBL" id="PFMD01000050">
    <property type="protein sequence ID" value="PIY96388.1"/>
    <property type="molecule type" value="Genomic_DNA"/>
</dbReference>
<accession>A0A2M7RI05</accession>
<evidence type="ECO:0000313" key="2">
    <source>
        <dbReference type="EMBL" id="PIY96388.1"/>
    </source>
</evidence>
<feature type="domain" description="Sugar 3,4-ketoisomerase QdtA cupin" evidence="1">
    <location>
        <begin position="41"/>
        <end position="143"/>
    </location>
</feature>
<gene>
    <name evidence="2" type="ORF">COY66_04170</name>
</gene>
<proteinExistence type="predicted"/>
<dbReference type="Pfam" id="PF05523">
    <property type="entry name" value="FdtA"/>
    <property type="match status" value="1"/>
</dbReference>
<name>A0A2M7RI05_9BACT</name>
<dbReference type="AlphaFoldDB" id="A0A2M7RI05"/>
<organism evidence="2 3">
    <name type="scientific">Candidatus Kerfeldbacteria bacterium CG_4_10_14_0_8_um_filter_42_10</name>
    <dbReference type="NCBI Taxonomy" id="2014248"/>
    <lineage>
        <taxon>Bacteria</taxon>
        <taxon>Candidatus Kerfeldiibacteriota</taxon>
    </lineage>
</organism>
<reference evidence="2 3" key="1">
    <citation type="submission" date="2017-09" db="EMBL/GenBank/DDBJ databases">
        <title>Depth-based differentiation of microbial function through sediment-hosted aquifers and enrichment of novel symbionts in the deep terrestrial subsurface.</title>
        <authorList>
            <person name="Probst A.J."/>
            <person name="Ladd B."/>
            <person name="Jarett J.K."/>
            <person name="Geller-Mcgrath D.E."/>
            <person name="Sieber C.M."/>
            <person name="Emerson J.B."/>
            <person name="Anantharaman K."/>
            <person name="Thomas B.C."/>
            <person name="Malmstrom R."/>
            <person name="Stieglmeier M."/>
            <person name="Klingl A."/>
            <person name="Woyke T."/>
            <person name="Ryan C.M."/>
            <person name="Banfield J.F."/>
        </authorList>
    </citation>
    <scope>NUCLEOTIDE SEQUENCE [LARGE SCALE GENOMIC DNA]</scope>
    <source>
        <strain evidence="2">CG_4_10_14_0_8_um_filter_42_10</strain>
    </source>
</reference>
<comment type="caution">
    <text evidence="2">The sequence shown here is derived from an EMBL/GenBank/DDBJ whole genome shotgun (WGS) entry which is preliminary data.</text>
</comment>
<dbReference type="Gene3D" id="2.60.120.10">
    <property type="entry name" value="Jelly Rolls"/>
    <property type="match status" value="1"/>
</dbReference>
<dbReference type="InterPro" id="IPR011051">
    <property type="entry name" value="RmlC_Cupin_sf"/>
</dbReference>
<dbReference type="InterPro" id="IPR014710">
    <property type="entry name" value="RmlC-like_jellyroll"/>
</dbReference>
<evidence type="ECO:0000259" key="1">
    <source>
        <dbReference type="Pfam" id="PF05523"/>
    </source>
</evidence>
<dbReference type="SUPFAM" id="SSF51182">
    <property type="entry name" value="RmlC-like cupins"/>
    <property type="match status" value="1"/>
</dbReference>
<sequence>MNNSMDQYSSPLKIEETKLGIKYWLNPRRTKPGRELLVIYDQRLPFMKFKLRYSYYVRFLEEGVAAGNHYHKKKEEIFIPLAGEFEVHLENIVSKEREIIKLNAFENVAFYVRTNVSHKVTSNKKEGVLLIMASQPNNDEDDIDHQLD</sequence>